<dbReference type="SMART" id="SM00849">
    <property type="entry name" value="Lactamase_B"/>
    <property type="match status" value="1"/>
</dbReference>
<dbReference type="InterPro" id="IPR052926">
    <property type="entry name" value="Metallo-beta-lactamase_dom"/>
</dbReference>
<dbReference type="Pfam" id="PF00753">
    <property type="entry name" value="Lactamase_B"/>
    <property type="match status" value="1"/>
</dbReference>
<evidence type="ECO:0000313" key="2">
    <source>
        <dbReference type="EMBL" id="SDC93776.1"/>
    </source>
</evidence>
<dbReference type="GO" id="GO:0016740">
    <property type="term" value="F:transferase activity"/>
    <property type="evidence" value="ECO:0007669"/>
    <property type="project" value="TreeGrafter"/>
</dbReference>
<dbReference type="Gene3D" id="3.60.15.10">
    <property type="entry name" value="Ribonuclease Z/Hydroxyacylglutathione hydrolase-like"/>
    <property type="match status" value="1"/>
</dbReference>
<evidence type="ECO:0000313" key="3">
    <source>
        <dbReference type="Proteomes" id="UP000199411"/>
    </source>
</evidence>
<dbReference type="RefSeq" id="WP_092129504.1">
    <property type="nucleotide sequence ID" value="NZ_FMYU01000012.1"/>
</dbReference>
<gene>
    <name evidence="2" type="ORF">SAMN05660835_01624</name>
</gene>
<dbReference type="PANTHER" id="PTHR13754:SF13">
    <property type="entry name" value="METALLO-BETA-LACTAMASE SUPERFAMILY PROTEIN (AFU_ORTHOLOGUE AFUA_3G07630)"/>
    <property type="match status" value="1"/>
</dbReference>
<evidence type="ECO:0000259" key="1">
    <source>
        <dbReference type="SMART" id="SM00849"/>
    </source>
</evidence>
<protein>
    <submittedName>
        <fullName evidence="2">7,8-dihydropterin-6-yl-methyl-4-(Beta-D-ribofuranosyl)aminobenzene 5'-phosphate synthase</fullName>
    </submittedName>
</protein>
<reference evidence="3" key="1">
    <citation type="submission" date="2016-10" db="EMBL/GenBank/DDBJ databases">
        <authorList>
            <person name="Varghese N."/>
            <person name="Submissions S."/>
        </authorList>
    </citation>
    <scope>NUCLEOTIDE SEQUENCE [LARGE SCALE GENOMIC DNA]</scope>
    <source>
        <strain evidence="3">DSM 8415</strain>
    </source>
</reference>
<dbReference type="InterPro" id="IPR036866">
    <property type="entry name" value="RibonucZ/Hydroxyglut_hydro"/>
</dbReference>
<dbReference type="Proteomes" id="UP000199411">
    <property type="component" value="Unassembled WGS sequence"/>
</dbReference>
<dbReference type="SUPFAM" id="SSF56281">
    <property type="entry name" value="Metallo-hydrolase/oxidoreductase"/>
    <property type="match status" value="1"/>
</dbReference>
<sequence length="273" mass="30495">MKLITLVENTSTGGTLKAEHGLSVLIESENSRVLFDTGQSDCIIHNAKTLNVNLQNIDKIVLSHGHYDHVGGLKYVLQYAKAPIIAHPEIFRKRYSKKGDKLRYIGIEDKSFFEHLGAYFEFSTKPQQVSKNIYTTGFVELKTDFEEVDKDFVFESNGQRIKDDVPDDLSLVLDLKEGLFVVFGCAHRGIINIINHCENTFNKKVIGFIGGTHLGPASKFQKEKTVETLKTMQQLKIIGPSHCTGIAMTCALANEFPDKIIYNNVGTVIDLGD</sequence>
<dbReference type="CDD" id="cd07713">
    <property type="entry name" value="DHPS-like_MBL-fold"/>
    <property type="match status" value="1"/>
</dbReference>
<keyword evidence="3" id="KW-1185">Reference proteome</keyword>
<dbReference type="AlphaFoldDB" id="A0A1G6QPV7"/>
<accession>A0A1G6QPV7</accession>
<name>A0A1G6QPV7_9BACT</name>
<dbReference type="InterPro" id="IPR041712">
    <property type="entry name" value="DHPS-like_MBL-fold"/>
</dbReference>
<organism evidence="2 3">
    <name type="scientific">Desulfurella multipotens</name>
    <dbReference type="NCBI Taxonomy" id="79269"/>
    <lineage>
        <taxon>Bacteria</taxon>
        <taxon>Pseudomonadati</taxon>
        <taxon>Campylobacterota</taxon>
        <taxon>Desulfurellia</taxon>
        <taxon>Desulfurellales</taxon>
        <taxon>Desulfurellaceae</taxon>
        <taxon>Desulfurella</taxon>
    </lineage>
</organism>
<dbReference type="OrthoDB" id="9803916at2"/>
<dbReference type="InterPro" id="IPR001279">
    <property type="entry name" value="Metallo-B-lactamas"/>
</dbReference>
<dbReference type="PANTHER" id="PTHR13754">
    <property type="entry name" value="METALLO-BETA-LACTAMASE SUPERFAMILY PROTEIN"/>
    <property type="match status" value="1"/>
</dbReference>
<proteinExistence type="predicted"/>
<feature type="domain" description="Metallo-beta-lactamase" evidence="1">
    <location>
        <begin position="20"/>
        <end position="242"/>
    </location>
</feature>
<dbReference type="EMBL" id="FMYU01000012">
    <property type="protein sequence ID" value="SDC93776.1"/>
    <property type="molecule type" value="Genomic_DNA"/>
</dbReference>